<dbReference type="InterPro" id="IPR036388">
    <property type="entry name" value="WH-like_DNA-bd_sf"/>
</dbReference>
<dbReference type="Proteomes" id="UP000022447">
    <property type="component" value="Unassembled WGS sequence"/>
</dbReference>
<evidence type="ECO:0000259" key="5">
    <source>
        <dbReference type="PROSITE" id="PS50931"/>
    </source>
</evidence>
<evidence type="ECO:0000313" key="7">
    <source>
        <dbReference type="Proteomes" id="UP000022447"/>
    </source>
</evidence>
<protein>
    <submittedName>
        <fullName evidence="6">Transcriptional regulator</fullName>
    </submittedName>
</protein>
<dbReference type="OrthoDB" id="9813056at2"/>
<dbReference type="GO" id="GO:0003700">
    <property type="term" value="F:DNA-binding transcription factor activity"/>
    <property type="evidence" value="ECO:0007669"/>
    <property type="project" value="InterPro"/>
</dbReference>
<dbReference type="PRINTS" id="PR00039">
    <property type="entry name" value="HTHLYSR"/>
</dbReference>
<dbReference type="STRING" id="1449350.OCH239_07645"/>
<proteinExistence type="inferred from homology"/>
<evidence type="ECO:0000313" key="6">
    <source>
        <dbReference type="EMBL" id="ETX16031.1"/>
    </source>
</evidence>
<dbReference type="Gene3D" id="3.40.190.10">
    <property type="entry name" value="Periplasmic binding protein-like II"/>
    <property type="match status" value="2"/>
</dbReference>
<dbReference type="AlphaFoldDB" id="X7ELH9"/>
<dbReference type="PANTHER" id="PTHR30537:SF79">
    <property type="entry name" value="TRANSCRIPTIONAL REGULATOR-RELATED"/>
    <property type="match status" value="1"/>
</dbReference>
<dbReference type="GO" id="GO:0043565">
    <property type="term" value="F:sequence-specific DNA binding"/>
    <property type="evidence" value="ECO:0007669"/>
    <property type="project" value="TreeGrafter"/>
</dbReference>
<feature type="domain" description="HTH lysR-type" evidence="5">
    <location>
        <begin position="6"/>
        <end position="63"/>
    </location>
</feature>
<dbReference type="InterPro" id="IPR036390">
    <property type="entry name" value="WH_DNA-bd_sf"/>
</dbReference>
<keyword evidence="7" id="KW-1185">Reference proteome</keyword>
<reference evidence="6 7" key="1">
    <citation type="submission" date="2014-01" db="EMBL/GenBank/DDBJ databases">
        <title>Roseivivax halodurans JCM 10272 Genome Sequencing.</title>
        <authorList>
            <person name="Lai Q."/>
            <person name="Li G."/>
            <person name="Shao Z."/>
        </authorList>
    </citation>
    <scope>NUCLEOTIDE SEQUENCE [LARGE SCALE GENOMIC DNA]</scope>
    <source>
        <strain evidence="6 7">JCM 10272</strain>
    </source>
</reference>
<dbReference type="GO" id="GO:0006351">
    <property type="term" value="P:DNA-templated transcription"/>
    <property type="evidence" value="ECO:0007669"/>
    <property type="project" value="TreeGrafter"/>
</dbReference>
<sequence>MFDELPPLAWLRSFEATARLGNFTRASEELNLTPSAVSYQIRSLEARLGHKLFERRRRTLVLTRLAQAYLPVVSKAFIDIDASTAGVFGRSGGERVTLRCMNSLNVLWLVPRIEAFRARHPEITLSLLSASWAEGGDSALIDIDIRYGEGLWSDGEVIPLMHHAVQPVCAPGLEGGLPALERGPLIELAGVVDTWQHFFWKYCPERRPPLPDYVVDTSLVALDLAERGLGHALVAEVFARPYLESGRLVRSCDLTLPARHGHFLVVPSRADRNRYGPQTVIDWLKEIAAGEPHR</sequence>
<keyword evidence="4" id="KW-0804">Transcription</keyword>
<evidence type="ECO:0000256" key="4">
    <source>
        <dbReference type="ARBA" id="ARBA00023163"/>
    </source>
</evidence>
<dbReference type="PROSITE" id="PS50931">
    <property type="entry name" value="HTH_LYSR"/>
    <property type="match status" value="1"/>
</dbReference>
<dbReference type="Gene3D" id="1.10.10.10">
    <property type="entry name" value="Winged helix-like DNA-binding domain superfamily/Winged helix DNA-binding domain"/>
    <property type="match status" value="1"/>
</dbReference>
<gene>
    <name evidence="6" type="ORF">OCH239_07645</name>
</gene>
<dbReference type="Pfam" id="PF00126">
    <property type="entry name" value="HTH_1"/>
    <property type="match status" value="1"/>
</dbReference>
<dbReference type="Pfam" id="PF03466">
    <property type="entry name" value="LysR_substrate"/>
    <property type="match status" value="1"/>
</dbReference>
<keyword evidence="2" id="KW-0805">Transcription regulation</keyword>
<dbReference type="InterPro" id="IPR005119">
    <property type="entry name" value="LysR_subst-bd"/>
</dbReference>
<accession>X7ELH9</accession>
<dbReference type="PANTHER" id="PTHR30537">
    <property type="entry name" value="HTH-TYPE TRANSCRIPTIONAL REGULATOR"/>
    <property type="match status" value="1"/>
</dbReference>
<evidence type="ECO:0000256" key="3">
    <source>
        <dbReference type="ARBA" id="ARBA00023125"/>
    </source>
</evidence>
<dbReference type="InterPro" id="IPR058163">
    <property type="entry name" value="LysR-type_TF_proteobact-type"/>
</dbReference>
<dbReference type="eggNOG" id="COG0583">
    <property type="taxonomic scope" value="Bacteria"/>
</dbReference>
<dbReference type="SUPFAM" id="SSF46785">
    <property type="entry name" value="Winged helix' DNA-binding domain"/>
    <property type="match status" value="1"/>
</dbReference>
<comment type="similarity">
    <text evidence="1">Belongs to the LysR transcriptional regulatory family.</text>
</comment>
<keyword evidence="3" id="KW-0238">DNA-binding</keyword>
<evidence type="ECO:0000256" key="1">
    <source>
        <dbReference type="ARBA" id="ARBA00009437"/>
    </source>
</evidence>
<dbReference type="EMBL" id="JALZ01000002">
    <property type="protein sequence ID" value="ETX16031.1"/>
    <property type="molecule type" value="Genomic_DNA"/>
</dbReference>
<comment type="caution">
    <text evidence="6">The sequence shown here is derived from an EMBL/GenBank/DDBJ whole genome shotgun (WGS) entry which is preliminary data.</text>
</comment>
<organism evidence="6 7">
    <name type="scientific">Roseivivax halodurans JCM 10272</name>
    <dbReference type="NCBI Taxonomy" id="1449350"/>
    <lineage>
        <taxon>Bacteria</taxon>
        <taxon>Pseudomonadati</taxon>
        <taxon>Pseudomonadota</taxon>
        <taxon>Alphaproteobacteria</taxon>
        <taxon>Rhodobacterales</taxon>
        <taxon>Roseobacteraceae</taxon>
        <taxon>Roseivivax</taxon>
    </lineage>
</organism>
<dbReference type="RefSeq" id="WP_037258420.1">
    <property type="nucleotide sequence ID" value="NZ_JALZ01000002.1"/>
</dbReference>
<name>X7ELH9_9RHOB</name>
<dbReference type="SUPFAM" id="SSF53850">
    <property type="entry name" value="Periplasmic binding protein-like II"/>
    <property type="match status" value="1"/>
</dbReference>
<evidence type="ECO:0000256" key="2">
    <source>
        <dbReference type="ARBA" id="ARBA00023015"/>
    </source>
</evidence>
<dbReference type="InterPro" id="IPR000847">
    <property type="entry name" value="LysR_HTH_N"/>
</dbReference>